<sequence>MKYITILFVCLYLLGACRKMNTEPEIIVEPPEPIEVKLDSIQEGEMYNVKIGDPTEKVYADLRFFAKGVQQKPYLAITGFLNDHIENLEGRIPLYGSLIFDQRPSSKNGGQIYFEGNNIKSIYKREGKKLTKWPQGSPSALQVGDRITDIYAKLIKINNDKRFRSLFDYIGMFEKNLETDYDPLQEKSDLWQFNFSIDEKQVVRLDLVFEEGRLVMVRSRYERYL</sequence>
<organism evidence="1 2">
    <name type="scientific">Sphingobacterium phlebotomi</name>
    <dbReference type="NCBI Taxonomy" id="2605433"/>
    <lineage>
        <taxon>Bacteria</taxon>
        <taxon>Pseudomonadati</taxon>
        <taxon>Bacteroidota</taxon>
        <taxon>Sphingobacteriia</taxon>
        <taxon>Sphingobacteriales</taxon>
        <taxon>Sphingobacteriaceae</taxon>
        <taxon>Sphingobacterium</taxon>
    </lineage>
</organism>
<dbReference type="AlphaFoldDB" id="A0A5D4GUW1"/>
<gene>
    <name evidence="1" type="ORF">FXV77_20430</name>
</gene>
<evidence type="ECO:0000313" key="1">
    <source>
        <dbReference type="EMBL" id="TYR31802.1"/>
    </source>
</evidence>
<evidence type="ECO:0008006" key="3">
    <source>
        <dbReference type="Google" id="ProtNLM"/>
    </source>
</evidence>
<accession>A0A5D4GUW1</accession>
<proteinExistence type="predicted"/>
<name>A0A5D4GUW1_9SPHI</name>
<reference evidence="1 2" key="1">
    <citation type="submission" date="2019-08" db="EMBL/GenBank/DDBJ databases">
        <title>Phlebobacter frassis gen. nov. sp. nov., a new member of family Sphingobacteriaceae isolated from sand fly rearing media.</title>
        <authorList>
            <person name="Kakumanu M.L."/>
            <person name="Marayati B.F."/>
            <person name="Wada-Katsumata A."/>
            <person name="Wasserberg G."/>
            <person name="Schal C."/>
            <person name="Apperson C.S."/>
            <person name="Ponnusamy L."/>
        </authorList>
    </citation>
    <scope>NUCLEOTIDE SEQUENCE [LARGE SCALE GENOMIC DNA]</scope>
    <source>
        <strain evidence="1 2">SSI9</strain>
    </source>
</reference>
<keyword evidence="2" id="KW-1185">Reference proteome</keyword>
<protein>
    <recommendedName>
        <fullName evidence="3">Lipoprotein</fullName>
    </recommendedName>
</protein>
<dbReference type="Proteomes" id="UP000322362">
    <property type="component" value="Unassembled WGS sequence"/>
</dbReference>
<dbReference type="PROSITE" id="PS51257">
    <property type="entry name" value="PROKAR_LIPOPROTEIN"/>
    <property type="match status" value="1"/>
</dbReference>
<dbReference type="EMBL" id="VTAV01000022">
    <property type="protein sequence ID" value="TYR31802.1"/>
    <property type="molecule type" value="Genomic_DNA"/>
</dbReference>
<evidence type="ECO:0000313" key="2">
    <source>
        <dbReference type="Proteomes" id="UP000322362"/>
    </source>
</evidence>
<dbReference type="RefSeq" id="WP_148921098.1">
    <property type="nucleotide sequence ID" value="NZ_VTAV01000022.1"/>
</dbReference>
<comment type="caution">
    <text evidence="1">The sequence shown here is derived from an EMBL/GenBank/DDBJ whole genome shotgun (WGS) entry which is preliminary data.</text>
</comment>